<name>A0AAP0PMG6_9MAGN</name>
<dbReference type="Proteomes" id="UP001417504">
    <property type="component" value="Unassembled WGS sequence"/>
</dbReference>
<dbReference type="EMBL" id="JBBNAE010000002">
    <property type="protein sequence ID" value="KAK9147085.1"/>
    <property type="molecule type" value="Genomic_DNA"/>
</dbReference>
<dbReference type="AlphaFoldDB" id="A0AAP0PMG6"/>
<reference evidence="1 2" key="1">
    <citation type="submission" date="2024-01" db="EMBL/GenBank/DDBJ databases">
        <title>Genome assemblies of Stephania.</title>
        <authorList>
            <person name="Yang L."/>
        </authorList>
    </citation>
    <scope>NUCLEOTIDE SEQUENCE [LARGE SCALE GENOMIC DNA]</scope>
    <source>
        <strain evidence="1">QJT</strain>
        <tissue evidence="1">Leaf</tissue>
    </source>
</reference>
<sequence length="88" mass="10275">MHSWITIRPLHVFTDPDIDLAFQDLGVCNGKWGELSYTMLTKEGDIEAWYIVKLQKKHCEIQQIVLGVHKETDRSSWKDAICEIIDSW</sequence>
<accession>A0AAP0PMG6</accession>
<protein>
    <submittedName>
        <fullName evidence="1">Uncharacterized protein</fullName>
    </submittedName>
</protein>
<evidence type="ECO:0000313" key="2">
    <source>
        <dbReference type="Proteomes" id="UP001417504"/>
    </source>
</evidence>
<keyword evidence="2" id="KW-1185">Reference proteome</keyword>
<gene>
    <name evidence="1" type="ORF">Sjap_006988</name>
</gene>
<proteinExistence type="predicted"/>
<evidence type="ECO:0000313" key="1">
    <source>
        <dbReference type="EMBL" id="KAK9147085.1"/>
    </source>
</evidence>
<organism evidence="1 2">
    <name type="scientific">Stephania japonica</name>
    <dbReference type="NCBI Taxonomy" id="461633"/>
    <lineage>
        <taxon>Eukaryota</taxon>
        <taxon>Viridiplantae</taxon>
        <taxon>Streptophyta</taxon>
        <taxon>Embryophyta</taxon>
        <taxon>Tracheophyta</taxon>
        <taxon>Spermatophyta</taxon>
        <taxon>Magnoliopsida</taxon>
        <taxon>Ranunculales</taxon>
        <taxon>Menispermaceae</taxon>
        <taxon>Menispermoideae</taxon>
        <taxon>Cissampelideae</taxon>
        <taxon>Stephania</taxon>
    </lineage>
</organism>
<comment type="caution">
    <text evidence="1">The sequence shown here is derived from an EMBL/GenBank/DDBJ whole genome shotgun (WGS) entry which is preliminary data.</text>
</comment>